<sequence>AAAGHRPHSVYPRCGAGRRRYRYAGGLRPHQRQALGVHPRYQVGRCLDHERGAGAQGQAARDAGAAARQYQAELRVRPVGIRDAGRAQPGF</sequence>
<reference evidence="1" key="1">
    <citation type="journal article" date="2019" name="Sci. Rep.">
        <title>Draft genome of Tanacetum cinerariifolium, the natural source of mosquito coil.</title>
        <authorList>
            <person name="Yamashiro T."/>
            <person name="Shiraishi A."/>
            <person name="Satake H."/>
            <person name="Nakayama K."/>
        </authorList>
    </citation>
    <scope>NUCLEOTIDE SEQUENCE</scope>
</reference>
<organism evidence="1">
    <name type="scientific">Tanacetum cinerariifolium</name>
    <name type="common">Dalmatian daisy</name>
    <name type="synonym">Chrysanthemum cinerariifolium</name>
    <dbReference type="NCBI Taxonomy" id="118510"/>
    <lineage>
        <taxon>Eukaryota</taxon>
        <taxon>Viridiplantae</taxon>
        <taxon>Streptophyta</taxon>
        <taxon>Embryophyta</taxon>
        <taxon>Tracheophyta</taxon>
        <taxon>Spermatophyta</taxon>
        <taxon>Magnoliopsida</taxon>
        <taxon>eudicotyledons</taxon>
        <taxon>Gunneridae</taxon>
        <taxon>Pentapetalae</taxon>
        <taxon>asterids</taxon>
        <taxon>campanulids</taxon>
        <taxon>Asterales</taxon>
        <taxon>Asteraceae</taxon>
        <taxon>Asteroideae</taxon>
        <taxon>Anthemideae</taxon>
        <taxon>Anthemidinae</taxon>
        <taxon>Tanacetum</taxon>
    </lineage>
</organism>
<name>A0A699X624_TANCI</name>
<dbReference type="AlphaFoldDB" id="A0A699X624"/>
<feature type="non-terminal residue" evidence="1">
    <location>
        <position position="1"/>
    </location>
</feature>
<dbReference type="EMBL" id="BKCJ011793428">
    <property type="protein sequence ID" value="GFD53368.1"/>
    <property type="molecule type" value="Genomic_DNA"/>
</dbReference>
<accession>A0A699X624</accession>
<protein>
    <submittedName>
        <fullName evidence="1">Uncharacterized protein</fullName>
    </submittedName>
</protein>
<evidence type="ECO:0000313" key="1">
    <source>
        <dbReference type="EMBL" id="GFD53368.1"/>
    </source>
</evidence>
<gene>
    <name evidence="1" type="ORF">Tci_925337</name>
</gene>
<comment type="caution">
    <text evidence="1">The sequence shown here is derived from an EMBL/GenBank/DDBJ whole genome shotgun (WGS) entry which is preliminary data.</text>
</comment>
<proteinExistence type="predicted"/>